<protein>
    <submittedName>
        <fullName evidence="3">Sterol 3-beta-glucosyltransferase</fullName>
    </submittedName>
</protein>
<evidence type="ECO:0000313" key="3">
    <source>
        <dbReference type="EMBL" id="GBG31803.1"/>
    </source>
</evidence>
<keyword evidence="4" id="KW-1185">Reference proteome</keyword>
<gene>
    <name evidence="3" type="ORF">FCC1311_031941</name>
</gene>
<dbReference type="GO" id="GO:0016758">
    <property type="term" value="F:hexosyltransferase activity"/>
    <property type="evidence" value="ECO:0007669"/>
    <property type="project" value="InterPro"/>
</dbReference>
<reference evidence="3 4" key="1">
    <citation type="submission" date="2017-12" db="EMBL/GenBank/DDBJ databases">
        <title>Sequencing, de novo assembly and annotation of complete genome of a new Thraustochytrid species, strain FCC1311.</title>
        <authorList>
            <person name="Sedici K."/>
            <person name="Godart F."/>
            <person name="Aiese Cigliano R."/>
            <person name="Sanseverino W."/>
            <person name="Barakat M."/>
            <person name="Ortet P."/>
            <person name="Marechal E."/>
            <person name="Cagnac O."/>
            <person name="Amato A."/>
        </authorList>
    </citation>
    <scope>NUCLEOTIDE SEQUENCE [LARGE SCALE GENOMIC DNA]</scope>
</reference>
<organism evidence="3 4">
    <name type="scientific">Hondaea fermentalgiana</name>
    <dbReference type="NCBI Taxonomy" id="2315210"/>
    <lineage>
        <taxon>Eukaryota</taxon>
        <taxon>Sar</taxon>
        <taxon>Stramenopiles</taxon>
        <taxon>Bigyra</taxon>
        <taxon>Labyrinthulomycetes</taxon>
        <taxon>Thraustochytrida</taxon>
        <taxon>Thraustochytriidae</taxon>
        <taxon>Hondaea</taxon>
    </lineage>
</organism>
<feature type="chain" id="PRO_5015349382" evidence="1">
    <location>
        <begin position="17"/>
        <end position="251"/>
    </location>
</feature>
<dbReference type="GO" id="GO:0005975">
    <property type="term" value="P:carbohydrate metabolic process"/>
    <property type="evidence" value="ECO:0007669"/>
    <property type="project" value="InterPro"/>
</dbReference>
<dbReference type="InParanoid" id="A0A2R5GT24"/>
<dbReference type="OrthoDB" id="5835829at2759"/>
<dbReference type="Proteomes" id="UP000241890">
    <property type="component" value="Unassembled WGS sequence"/>
</dbReference>
<evidence type="ECO:0000256" key="1">
    <source>
        <dbReference type="SAM" id="SignalP"/>
    </source>
</evidence>
<name>A0A2R5GT24_9STRA</name>
<keyword evidence="3" id="KW-0808">Transferase</keyword>
<dbReference type="EMBL" id="BEYU01000107">
    <property type="protein sequence ID" value="GBG31803.1"/>
    <property type="molecule type" value="Genomic_DNA"/>
</dbReference>
<accession>A0A2R5GT24</accession>
<keyword evidence="1" id="KW-0732">Signal</keyword>
<dbReference type="SUPFAM" id="SSF53756">
    <property type="entry name" value="UDP-Glycosyltransferase/glycogen phosphorylase"/>
    <property type="match status" value="1"/>
</dbReference>
<sequence length="251" mass="25874">MELGRWLAAALAAALAAPAARKAREAALGPADLAWPRFRDGAEPALVALESAALAAAAARPRAGLAGGGEGGTEETRGLATTVLAVTLAAAAALASLVQILSLVRWRKTRGPGLRALGLWIAALRQDGLLVALEVVLAAIAIWRGEGSTREQFVKSPCADLPPAARSVPKGTKARIVMLAMGSRGDVQPFIALGKALESSGRVHVVIATMAKFQELSWQTSPKVGSLTNILALPMGFVKLAKAATSLSPWV</sequence>
<dbReference type="InterPro" id="IPR004276">
    <property type="entry name" value="GlycoTrans_28_N"/>
</dbReference>
<dbReference type="AlphaFoldDB" id="A0A2R5GT24"/>
<feature type="signal peptide" evidence="1">
    <location>
        <begin position="1"/>
        <end position="16"/>
    </location>
</feature>
<dbReference type="Gene3D" id="3.40.50.2000">
    <property type="entry name" value="Glycogen Phosphorylase B"/>
    <property type="match status" value="1"/>
</dbReference>
<comment type="caution">
    <text evidence="3">The sequence shown here is derived from an EMBL/GenBank/DDBJ whole genome shotgun (WGS) entry which is preliminary data.</text>
</comment>
<evidence type="ECO:0000313" key="4">
    <source>
        <dbReference type="Proteomes" id="UP000241890"/>
    </source>
</evidence>
<evidence type="ECO:0000259" key="2">
    <source>
        <dbReference type="Pfam" id="PF03033"/>
    </source>
</evidence>
<dbReference type="Pfam" id="PF03033">
    <property type="entry name" value="Glyco_transf_28"/>
    <property type="match status" value="1"/>
</dbReference>
<proteinExistence type="predicted"/>
<feature type="domain" description="Glycosyltransferase family 28 N-terminal" evidence="2">
    <location>
        <begin position="176"/>
        <end position="215"/>
    </location>
</feature>